<protein>
    <submittedName>
        <fullName evidence="1">Uncharacterized protein</fullName>
    </submittedName>
</protein>
<dbReference type="RefSeq" id="WP_184800354.1">
    <property type="nucleotide sequence ID" value="NZ_JACIIZ010000005.1"/>
</dbReference>
<keyword evidence="2" id="KW-1185">Reference proteome</keyword>
<sequence length="177" mass="18341">MMQELMTVAAFEELIDLHGPDPEFWPVADRPGAALLLAQSEPARALMAQAKLAEHALTAMPLDRASAELRRAILAIPAVTAGQGRAQPRPTHSLPGIRWRGRASAGRVPVLAGSGGRTAWAGGIPAALVSGMAAVVVGIVLGVHGVSPLVLSANDARAAATTEYMKAMTEIDTELGQ</sequence>
<reference evidence="1 2" key="1">
    <citation type="submission" date="2020-08" db="EMBL/GenBank/DDBJ databases">
        <title>Genomic Encyclopedia of Type Strains, Phase IV (KMG-IV): sequencing the most valuable type-strain genomes for metagenomic binning, comparative biology and taxonomic classification.</title>
        <authorList>
            <person name="Goeker M."/>
        </authorList>
    </citation>
    <scope>NUCLEOTIDE SEQUENCE [LARGE SCALE GENOMIC DNA]</scope>
    <source>
        <strain evidence="1 2">DSM 22198</strain>
    </source>
</reference>
<accession>A0A7X0AX13</accession>
<organism evidence="1 2">
    <name type="scientific">Nitrospirillum iridis</name>
    <dbReference type="NCBI Taxonomy" id="765888"/>
    <lineage>
        <taxon>Bacteria</taxon>
        <taxon>Pseudomonadati</taxon>
        <taxon>Pseudomonadota</taxon>
        <taxon>Alphaproteobacteria</taxon>
        <taxon>Rhodospirillales</taxon>
        <taxon>Azospirillaceae</taxon>
        <taxon>Nitrospirillum</taxon>
    </lineage>
</organism>
<name>A0A7X0AX13_9PROT</name>
<evidence type="ECO:0000313" key="1">
    <source>
        <dbReference type="EMBL" id="MBB6251692.1"/>
    </source>
</evidence>
<proteinExistence type="predicted"/>
<comment type="caution">
    <text evidence="1">The sequence shown here is derived from an EMBL/GenBank/DDBJ whole genome shotgun (WGS) entry which is preliminary data.</text>
</comment>
<gene>
    <name evidence="1" type="ORF">FHS74_002243</name>
</gene>
<dbReference type="AlphaFoldDB" id="A0A7X0AX13"/>
<dbReference type="EMBL" id="JACIIZ010000005">
    <property type="protein sequence ID" value="MBB6251692.1"/>
    <property type="molecule type" value="Genomic_DNA"/>
</dbReference>
<evidence type="ECO:0000313" key="2">
    <source>
        <dbReference type="Proteomes" id="UP000539175"/>
    </source>
</evidence>
<dbReference type="Proteomes" id="UP000539175">
    <property type="component" value="Unassembled WGS sequence"/>
</dbReference>